<evidence type="ECO:0000259" key="1">
    <source>
        <dbReference type="PROSITE" id="PS51459"/>
    </source>
</evidence>
<dbReference type="PANTHER" id="PTHR13504:SF39">
    <property type="entry name" value="CELL FILAMENTATION PROTEIN"/>
    <property type="match status" value="1"/>
</dbReference>
<evidence type="ECO:0000313" key="3">
    <source>
        <dbReference type="Proteomes" id="UP001157091"/>
    </source>
</evidence>
<gene>
    <name evidence="2" type="primary">fic</name>
    <name evidence="2" type="ORF">GCM10025864_13830</name>
</gene>
<dbReference type="SUPFAM" id="SSF140931">
    <property type="entry name" value="Fic-like"/>
    <property type="match status" value="1"/>
</dbReference>
<accession>A0ABQ6I0Z4</accession>
<dbReference type="NCBIfam" id="TIGR02613">
    <property type="entry name" value="mob_myst_B"/>
    <property type="match status" value="1"/>
</dbReference>
<sequence>MSVGPEPDGATPLADEERVGLIADWVATREDLNVVEQANVARGLTGVLRGRPPSLERALDDVFLRGLHRRLFGAVWSWAGTYRTTERNIGLDPWQVPVAVRSLLDDARYWLAPGVEWITVDQALCQVHHRVVAIHPFPNGNGRTARAYTDALARAAGRPVFTWGGGGDLQRATPDRGAYLRALRALDRGPEDSQALDALVAFARS</sequence>
<keyword evidence="3" id="KW-1185">Reference proteome</keyword>
<organism evidence="2 3">
    <name type="scientific">Luteimicrobium album</name>
    <dbReference type="NCBI Taxonomy" id="1054550"/>
    <lineage>
        <taxon>Bacteria</taxon>
        <taxon>Bacillati</taxon>
        <taxon>Actinomycetota</taxon>
        <taxon>Actinomycetes</taxon>
        <taxon>Micrococcales</taxon>
        <taxon>Luteimicrobium</taxon>
    </lineage>
</organism>
<comment type="caution">
    <text evidence="2">The sequence shown here is derived from an EMBL/GenBank/DDBJ whole genome shotgun (WGS) entry which is preliminary data.</text>
</comment>
<dbReference type="PROSITE" id="PS51459">
    <property type="entry name" value="FIDO"/>
    <property type="match status" value="1"/>
</dbReference>
<proteinExistence type="predicted"/>
<dbReference type="InterPro" id="IPR040198">
    <property type="entry name" value="Fido_containing"/>
</dbReference>
<dbReference type="InterPro" id="IPR013436">
    <property type="entry name" value="Mobile_mystery_prot_B"/>
</dbReference>
<feature type="domain" description="Fido" evidence="1">
    <location>
        <begin position="59"/>
        <end position="205"/>
    </location>
</feature>
<dbReference type="Gene3D" id="1.10.3290.10">
    <property type="entry name" value="Fido-like domain"/>
    <property type="match status" value="1"/>
</dbReference>
<dbReference type="PANTHER" id="PTHR13504">
    <property type="entry name" value="FIDO DOMAIN-CONTAINING PROTEIN DDB_G0283145"/>
    <property type="match status" value="1"/>
</dbReference>
<reference evidence="3" key="1">
    <citation type="journal article" date="2019" name="Int. J. Syst. Evol. Microbiol.">
        <title>The Global Catalogue of Microorganisms (GCM) 10K type strain sequencing project: providing services to taxonomists for standard genome sequencing and annotation.</title>
        <authorList>
            <consortium name="The Broad Institute Genomics Platform"/>
            <consortium name="The Broad Institute Genome Sequencing Center for Infectious Disease"/>
            <person name="Wu L."/>
            <person name="Ma J."/>
        </authorList>
    </citation>
    <scope>NUCLEOTIDE SEQUENCE [LARGE SCALE GENOMIC DNA]</scope>
    <source>
        <strain evidence="3">NBRC 106348</strain>
    </source>
</reference>
<dbReference type="Proteomes" id="UP001157091">
    <property type="component" value="Unassembled WGS sequence"/>
</dbReference>
<protein>
    <submittedName>
        <fullName evidence="2">Cell filamentation protein</fullName>
    </submittedName>
</protein>
<dbReference type="Pfam" id="PF02661">
    <property type="entry name" value="Fic"/>
    <property type="match status" value="1"/>
</dbReference>
<dbReference type="InterPro" id="IPR003812">
    <property type="entry name" value="Fido"/>
</dbReference>
<dbReference type="EMBL" id="BSUK01000001">
    <property type="protein sequence ID" value="GMA23624.1"/>
    <property type="molecule type" value="Genomic_DNA"/>
</dbReference>
<name>A0ABQ6I0Z4_9MICO</name>
<dbReference type="RefSeq" id="WP_284292595.1">
    <property type="nucleotide sequence ID" value="NZ_BSUK01000001.1"/>
</dbReference>
<evidence type="ECO:0000313" key="2">
    <source>
        <dbReference type="EMBL" id="GMA23624.1"/>
    </source>
</evidence>
<dbReference type="InterPro" id="IPR036597">
    <property type="entry name" value="Fido-like_dom_sf"/>
</dbReference>